<name>A0A0C2ZNI0_RHOER</name>
<accession>A0A0C2ZNI0</accession>
<evidence type="ECO:0000256" key="1">
    <source>
        <dbReference type="SAM" id="MobiDB-lite"/>
    </source>
</evidence>
<dbReference type="AlphaFoldDB" id="A0A0C2ZNI0"/>
<feature type="compositionally biased region" description="Basic and acidic residues" evidence="1">
    <location>
        <begin position="42"/>
        <end position="71"/>
    </location>
</feature>
<evidence type="ECO:0000313" key="3">
    <source>
        <dbReference type="Proteomes" id="UP000325576"/>
    </source>
</evidence>
<evidence type="ECO:0000313" key="2">
    <source>
        <dbReference type="EMBL" id="KAB2585178.1"/>
    </source>
</evidence>
<sequence>MYGTKSRNLAANGPLNPKKTTPTSAPHDERSTTQPSLLYRPADARPPESGTHLDDDVEASKDREFVCNRTG</sequence>
<protein>
    <submittedName>
        <fullName evidence="2">Uncharacterized protein</fullName>
    </submittedName>
</protein>
<gene>
    <name evidence="2" type="ORF">BS297_11730</name>
</gene>
<organism evidence="2 3">
    <name type="scientific">Rhodococcus erythropolis</name>
    <name type="common">Arthrobacter picolinophilus</name>
    <dbReference type="NCBI Taxonomy" id="1833"/>
    <lineage>
        <taxon>Bacteria</taxon>
        <taxon>Bacillati</taxon>
        <taxon>Actinomycetota</taxon>
        <taxon>Actinomycetes</taxon>
        <taxon>Mycobacteriales</taxon>
        <taxon>Nocardiaceae</taxon>
        <taxon>Rhodococcus</taxon>
        <taxon>Rhodococcus erythropolis group</taxon>
    </lineage>
</organism>
<comment type="caution">
    <text evidence="2">The sequence shown here is derived from an EMBL/GenBank/DDBJ whole genome shotgun (WGS) entry which is preliminary data.</text>
</comment>
<dbReference type="Proteomes" id="UP000325576">
    <property type="component" value="Unassembled WGS sequence"/>
</dbReference>
<dbReference type="EMBL" id="MRBO01000357">
    <property type="protein sequence ID" value="KAB2585178.1"/>
    <property type="molecule type" value="Genomic_DNA"/>
</dbReference>
<reference evidence="2 3" key="1">
    <citation type="journal article" date="2017" name="Poromechanics V (2013)">
        <title>Genomic Characterization of the Arsenic-Tolerant Actinobacterium, &lt;i&gt;Rhodococcus erythropolis&lt;/i&gt; S43.</title>
        <authorList>
            <person name="Retamal-Morales G."/>
            <person name="Mehnert M."/>
            <person name="Schwabe R."/>
            <person name="Tischler D."/>
            <person name="Schloemann M."/>
            <person name="Levican G.J."/>
        </authorList>
    </citation>
    <scope>NUCLEOTIDE SEQUENCE [LARGE SCALE GENOMIC DNA]</scope>
    <source>
        <strain evidence="2 3">S43</strain>
    </source>
</reference>
<proteinExistence type="predicted"/>
<feature type="region of interest" description="Disordered" evidence="1">
    <location>
        <begin position="1"/>
        <end position="71"/>
    </location>
</feature>